<dbReference type="GO" id="GO:0008761">
    <property type="term" value="F:UDP-N-acetylglucosamine 2-epimerase activity"/>
    <property type="evidence" value="ECO:0007669"/>
    <property type="project" value="UniProtKB-EC"/>
</dbReference>
<dbReference type="PANTHER" id="PTHR43174">
    <property type="entry name" value="UDP-N-ACETYLGLUCOSAMINE 2-EPIMERASE"/>
    <property type="match status" value="1"/>
</dbReference>
<sequence length="386" mass="40832">MCASKSTTREVLILAGTRPEGVKTAPLIRRLLDDPRFAVRVADTGQQPGRVTEALAPFGLQPEVTLRPQRRTGSLAELAAALITGIDDLLTHHRPAAVVAQGDTTTALAGGAAAFWRHVPVVHLEAGLRTNDLDRPFPEEANRAMLARIAALHLAPTRTARANLIGEGVPAGAIVVTGNTVVDALRDLVDRGSAQPPEWIDPTRQLVVATVHRRENWGVGVAATLEGLRRLAQRRPDAQIVMVAHPNPRLSAEVTSGLAETTNARVTPPLPYPQMIGLLRVADLVVTDSGGLQEEAATLGVPLLITRDTTERPEALAAGRGELVGTDPERLVSAGLRHLVTGVSAPSRSPFGDGRASERSVAAIATLLGAPVNRLAQRRRTTPAAT</sequence>
<evidence type="ECO:0000259" key="5">
    <source>
        <dbReference type="Pfam" id="PF02350"/>
    </source>
</evidence>
<proteinExistence type="inferred from homology"/>
<dbReference type="InterPro" id="IPR029767">
    <property type="entry name" value="WecB-like"/>
</dbReference>
<dbReference type="Gene3D" id="3.40.50.2000">
    <property type="entry name" value="Glycogen Phosphorylase B"/>
    <property type="match status" value="2"/>
</dbReference>
<dbReference type="SUPFAM" id="SSF53756">
    <property type="entry name" value="UDP-Glycosyltransferase/glycogen phosphorylase"/>
    <property type="match status" value="1"/>
</dbReference>
<feature type="domain" description="UDP-N-acetylglucosamine 2-epimerase" evidence="5">
    <location>
        <begin position="31"/>
        <end position="364"/>
    </location>
</feature>
<evidence type="ECO:0000256" key="3">
    <source>
        <dbReference type="ARBA" id="ARBA00038858"/>
    </source>
</evidence>
<gene>
    <name evidence="6" type="primary">wecB</name>
    <name evidence="6" type="ORF">ACFQGL_13315</name>
</gene>
<evidence type="ECO:0000256" key="4">
    <source>
        <dbReference type="RuleBase" id="RU003513"/>
    </source>
</evidence>
<dbReference type="PANTHER" id="PTHR43174:SF2">
    <property type="entry name" value="UDP-N-ACETYLGLUCOSAMINE 2-EPIMERASE"/>
    <property type="match status" value="1"/>
</dbReference>
<protein>
    <recommendedName>
        <fullName evidence="3">UDP-N-acetylglucosamine 2-epimerase (non-hydrolyzing)</fullName>
        <ecNumber evidence="3">5.1.3.14</ecNumber>
    </recommendedName>
</protein>
<comment type="similarity">
    <text evidence="2 4">Belongs to the UDP-N-acetylglucosamine 2-epimerase family.</text>
</comment>
<evidence type="ECO:0000313" key="6">
    <source>
        <dbReference type="EMBL" id="MFC5924323.1"/>
    </source>
</evidence>
<keyword evidence="1 4" id="KW-0413">Isomerase</keyword>
<keyword evidence="7" id="KW-1185">Reference proteome</keyword>
<dbReference type="RefSeq" id="WP_377510771.1">
    <property type="nucleotide sequence ID" value="NZ_JBHSQS010000007.1"/>
</dbReference>
<dbReference type="EC" id="5.1.3.14" evidence="3"/>
<comment type="caution">
    <text evidence="6">The sequence shown here is derived from an EMBL/GenBank/DDBJ whole genome shotgun (WGS) entry which is preliminary data.</text>
</comment>
<organism evidence="6 7">
    <name type="scientific">Micromonospora vulcania</name>
    <dbReference type="NCBI Taxonomy" id="1441873"/>
    <lineage>
        <taxon>Bacteria</taxon>
        <taxon>Bacillati</taxon>
        <taxon>Actinomycetota</taxon>
        <taxon>Actinomycetes</taxon>
        <taxon>Micromonosporales</taxon>
        <taxon>Micromonosporaceae</taxon>
        <taxon>Micromonospora</taxon>
    </lineage>
</organism>
<dbReference type="CDD" id="cd03786">
    <property type="entry name" value="GTB_UDP-GlcNAc_2-Epimerase"/>
    <property type="match status" value="1"/>
</dbReference>
<dbReference type="Proteomes" id="UP001596226">
    <property type="component" value="Unassembled WGS sequence"/>
</dbReference>
<dbReference type="NCBIfam" id="TIGR00236">
    <property type="entry name" value="wecB"/>
    <property type="match status" value="1"/>
</dbReference>
<name>A0ABW1H548_9ACTN</name>
<evidence type="ECO:0000256" key="1">
    <source>
        <dbReference type="ARBA" id="ARBA00023235"/>
    </source>
</evidence>
<dbReference type="EMBL" id="JBHSQS010000007">
    <property type="protein sequence ID" value="MFC5924323.1"/>
    <property type="molecule type" value="Genomic_DNA"/>
</dbReference>
<dbReference type="Pfam" id="PF02350">
    <property type="entry name" value="Epimerase_2"/>
    <property type="match status" value="1"/>
</dbReference>
<reference evidence="7" key="1">
    <citation type="journal article" date="2019" name="Int. J. Syst. Evol. Microbiol.">
        <title>The Global Catalogue of Microorganisms (GCM) 10K type strain sequencing project: providing services to taxonomists for standard genome sequencing and annotation.</title>
        <authorList>
            <consortium name="The Broad Institute Genomics Platform"/>
            <consortium name="The Broad Institute Genome Sequencing Center for Infectious Disease"/>
            <person name="Wu L."/>
            <person name="Ma J."/>
        </authorList>
    </citation>
    <scope>NUCLEOTIDE SEQUENCE [LARGE SCALE GENOMIC DNA]</scope>
    <source>
        <strain evidence="7">CGMCC 4.7144</strain>
    </source>
</reference>
<dbReference type="InterPro" id="IPR003331">
    <property type="entry name" value="UDP_GlcNAc_Epimerase_2_dom"/>
</dbReference>
<evidence type="ECO:0000256" key="2">
    <source>
        <dbReference type="ARBA" id="ARBA00038209"/>
    </source>
</evidence>
<evidence type="ECO:0000313" key="7">
    <source>
        <dbReference type="Proteomes" id="UP001596226"/>
    </source>
</evidence>
<accession>A0ABW1H548</accession>